<reference evidence="8" key="1">
    <citation type="journal article" date="2023" name="G3 (Bethesda)">
        <title>Whole genome assembly and annotation of the endangered Caribbean coral Acropora cervicornis.</title>
        <authorList>
            <person name="Selwyn J.D."/>
            <person name="Vollmer S.V."/>
        </authorList>
    </citation>
    <scope>NUCLEOTIDE SEQUENCE</scope>
    <source>
        <strain evidence="8">K2</strain>
    </source>
</reference>
<protein>
    <recommendedName>
        <fullName evidence="7">Peptidase A2 domain-containing protein</fullName>
    </recommendedName>
</protein>
<evidence type="ECO:0000256" key="5">
    <source>
        <dbReference type="ARBA" id="ARBA00022801"/>
    </source>
</evidence>
<dbReference type="SUPFAM" id="SSF50630">
    <property type="entry name" value="Acid proteases"/>
    <property type="match status" value="1"/>
</dbReference>
<evidence type="ECO:0000256" key="2">
    <source>
        <dbReference type="ARBA" id="ARBA00022695"/>
    </source>
</evidence>
<reference evidence="8" key="2">
    <citation type="journal article" date="2023" name="Science">
        <title>Genomic signatures of disease resistance in endangered staghorn corals.</title>
        <authorList>
            <person name="Vollmer S.V."/>
            <person name="Selwyn J.D."/>
            <person name="Despard B.A."/>
            <person name="Roesel C.L."/>
        </authorList>
    </citation>
    <scope>NUCLEOTIDE SEQUENCE</scope>
    <source>
        <strain evidence="8">K2</strain>
    </source>
</reference>
<dbReference type="InterPro" id="IPR001995">
    <property type="entry name" value="Peptidase_A2_cat"/>
</dbReference>
<dbReference type="EMBL" id="JARQWQ010000013">
    <property type="protein sequence ID" value="KAK2567973.1"/>
    <property type="molecule type" value="Genomic_DNA"/>
</dbReference>
<dbReference type="InterPro" id="IPR036397">
    <property type="entry name" value="RNaseH_sf"/>
</dbReference>
<proteinExistence type="predicted"/>
<keyword evidence="4" id="KW-0255">Endonuclease</keyword>
<keyword evidence="9" id="KW-1185">Reference proteome</keyword>
<evidence type="ECO:0000256" key="4">
    <source>
        <dbReference type="ARBA" id="ARBA00022759"/>
    </source>
</evidence>
<evidence type="ECO:0000256" key="6">
    <source>
        <dbReference type="SAM" id="MobiDB-lite"/>
    </source>
</evidence>
<keyword evidence="3" id="KW-0540">Nuclease</keyword>
<dbReference type="InterPro" id="IPR021109">
    <property type="entry name" value="Peptidase_aspartic_dom_sf"/>
</dbReference>
<feature type="domain" description="Peptidase A2" evidence="7">
    <location>
        <begin position="346"/>
        <end position="424"/>
    </location>
</feature>
<dbReference type="GO" id="GO:0004519">
    <property type="term" value="F:endonuclease activity"/>
    <property type="evidence" value="ECO:0007669"/>
    <property type="project" value="UniProtKB-KW"/>
</dbReference>
<dbReference type="InterPro" id="IPR012337">
    <property type="entry name" value="RNaseH-like_sf"/>
</dbReference>
<keyword evidence="5" id="KW-0378">Hydrolase</keyword>
<dbReference type="Pfam" id="PF13975">
    <property type="entry name" value="gag-asp_proteas"/>
    <property type="match status" value="1"/>
</dbReference>
<evidence type="ECO:0000313" key="9">
    <source>
        <dbReference type="Proteomes" id="UP001249851"/>
    </source>
</evidence>
<comment type="caution">
    <text evidence="8">The sequence shown here is derived from an EMBL/GenBank/DDBJ whole genome shotgun (WGS) entry which is preliminary data.</text>
</comment>
<organism evidence="8 9">
    <name type="scientific">Acropora cervicornis</name>
    <name type="common">Staghorn coral</name>
    <dbReference type="NCBI Taxonomy" id="6130"/>
    <lineage>
        <taxon>Eukaryota</taxon>
        <taxon>Metazoa</taxon>
        <taxon>Cnidaria</taxon>
        <taxon>Anthozoa</taxon>
        <taxon>Hexacorallia</taxon>
        <taxon>Scleractinia</taxon>
        <taxon>Astrocoeniina</taxon>
        <taxon>Acroporidae</taxon>
        <taxon>Acropora</taxon>
    </lineage>
</organism>
<dbReference type="GO" id="GO:0016779">
    <property type="term" value="F:nucleotidyltransferase activity"/>
    <property type="evidence" value="ECO:0007669"/>
    <property type="project" value="UniProtKB-KW"/>
</dbReference>
<evidence type="ECO:0000313" key="8">
    <source>
        <dbReference type="EMBL" id="KAK2567973.1"/>
    </source>
</evidence>
<accession>A0AAD9QUY3</accession>
<dbReference type="PANTHER" id="PTHR37984">
    <property type="entry name" value="PROTEIN CBG26694"/>
    <property type="match status" value="1"/>
</dbReference>
<dbReference type="SUPFAM" id="SSF53098">
    <property type="entry name" value="Ribonuclease H-like"/>
    <property type="match status" value="1"/>
</dbReference>
<dbReference type="Gene3D" id="2.40.70.10">
    <property type="entry name" value="Acid Proteases"/>
    <property type="match status" value="1"/>
</dbReference>
<keyword evidence="1" id="KW-0808">Transferase</keyword>
<keyword evidence="2" id="KW-0548">Nucleotidyltransferase</keyword>
<name>A0AAD9QUY3_ACRCE</name>
<evidence type="ECO:0000256" key="1">
    <source>
        <dbReference type="ARBA" id="ARBA00022679"/>
    </source>
</evidence>
<dbReference type="Gene3D" id="3.30.420.10">
    <property type="entry name" value="Ribonuclease H-like superfamily/Ribonuclease H"/>
    <property type="match status" value="1"/>
</dbReference>
<dbReference type="InterPro" id="IPR050951">
    <property type="entry name" value="Retrovirus_Pol_polyprotein"/>
</dbReference>
<sequence>MEREVNSTGVRATCRQVQPNVTLDQEGVRNESLLRLCRRRRSAKGNITKKIDQITLSMSLLLSVEEMSSIAHEFKNTVDAFRSPHANYHALLSDEEDILDSQDYYESECKRIDDFQLTIEQLEEWLTYVERLEMFFVVNNVPDDKKAASLLALIGGRMYALLKNDALRDRLVCGITSQTIRRKLLGEADLTLKKAVDIAVGVELTDKEITQISAVQQVHKVQLQECFRCGKHNHSPDNKPPASSKPKQAEAKQNKSFKKKEKSSRIKFVDTQGSSFGSEVPEDESNSRIKFVGTQASSSESEVPKDEDFSLRDEFPSEWPMFAISSPSRRKADEILVPVKVNGISFKMELDTGASVTVIPEEMWEKELGSVPLVESSLTLKSYSGHAIPVVGETTVHVQYQTQQVNLPIVVTKGKGLALMGRDWLSKLKLDWHQISSIQQANPPKPKLEDIVQQFPKLFDASCLQRWAIQLSAYQYEIRYCSSKQNANADAFSRLPSETKSENQDFEREAKELNKLQVARVSINAKLLCEETAQDAVLSRVMHFTFHGWPDQQEVPDNLKSYYRQRHELTRVHVDYCGPLDGKSFLVIVDAKSKWIEVLPTSSTTAEATVQALFECALSSYIEWGG</sequence>
<dbReference type="GO" id="GO:0003676">
    <property type="term" value="F:nucleic acid binding"/>
    <property type="evidence" value="ECO:0007669"/>
    <property type="project" value="InterPro"/>
</dbReference>
<dbReference type="Proteomes" id="UP001249851">
    <property type="component" value="Unassembled WGS sequence"/>
</dbReference>
<gene>
    <name evidence="8" type="ORF">P5673_007873</name>
</gene>
<dbReference type="GO" id="GO:0006508">
    <property type="term" value="P:proteolysis"/>
    <property type="evidence" value="ECO:0007669"/>
    <property type="project" value="InterPro"/>
</dbReference>
<dbReference type="PROSITE" id="PS50175">
    <property type="entry name" value="ASP_PROT_RETROV"/>
    <property type="match status" value="1"/>
</dbReference>
<evidence type="ECO:0000259" key="7">
    <source>
        <dbReference type="PROSITE" id="PS50175"/>
    </source>
</evidence>
<feature type="region of interest" description="Disordered" evidence="6">
    <location>
        <begin position="231"/>
        <end position="287"/>
    </location>
</feature>
<evidence type="ECO:0000256" key="3">
    <source>
        <dbReference type="ARBA" id="ARBA00022722"/>
    </source>
</evidence>
<dbReference type="GO" id="GO:0004190">
    <property type="term" value="F:aspartic-type endopeptidase activity"/>
    <property type="evidence" value="ECO:0007669"/>
    <property type="project" value="InterPro"/>
</dbReference>
<dbReference type="AlphaFoldDB" id="A0AAD9QUY3"/>
<dbReference type="PANTHER" id="PTHR37984:SF5">
    <property type="entry name" value="PROTEIN NYNRIN-LIKE"/>
    <property type="match status" value="1"/>
</dbReference>